<feature type="repeat" description="TPR" evidence="3">
    <location>
        <begin position="99"/>
        <end position="132"/>
    </location>
</feature>
<dbReference type="AlphaFoldDB" id="A0A0D7B8D0"/>
<sequence>MASTTRVLARLAQRHGAGLLSRGISAAPSRSTVLPSFARARAPGFKRWASSTTAHSTASDPAEVEANRCIEEGTLKLEEGDLEGAKGLYKRSAEIKRNASVLFNLGVTHYHLKEFDQAIAVWNESIALQPTSPDTHTNLASAYVISPVPRLDLALHHLKIATSLAPEDPEIAFNLAAVLEASGQLEEALKYYQRSGDNGVERASMHARNVSAKILGQRMKQVEEEDQKKA</sequence>
<dbReference type="STRING" id="1314674.A0A0D7B8D0"/>
<name>A0A0D7B8D0_9AGAR</name>
<gene>
    <name evidence="4" type="ORF">CYLTODRAFT_423135</name>
</gene>
<dbReference type="Proteomes" id="UP000054007">
    <property type="component" value="Unassembled WGS sequence"/>
</dbReference>
<dbReference type="PANTHER" id="PTHR44227">
    <property type="match status" value="1"/>
</dbReference>
<dbReference type="Pfam" id="PF13432">
    <property type="entry name" value="TPR_16"/>
    <property type="match status" value="1"/>
</dbReference>
<dbReference type="SUPFAM" id="SSF48452">
    <property type="entry name" value="TPR-like"/>
    <property type="match status" value="1"/>
</dbReference>
<accession>A0A0D7B8D0</accession>
<keyword evidence="5" id="KW-1185">Reference proteome</keyword>
<dbReference type="EMBL" id="KN880545">
    <property type="protein sequence ID" value="KIY66732.1"/>
    <property type="molecule type" value="Genomic_DNA"/>
</dbReference>
<dbReference type="InterPro" id="IPR019734">
    <property type="entry name" value="TPR_rpt"/>
</dbReference>
<dbReference type="PANTHER" id="PTHR44227:SF3">
    <property type="entry name" value="PROTEIN O-MANNOSYL-TRANSFERASE TMTC4"/>
    <property type="match status" value="1"/>
</dbReference>
<keyword evidence="2 3" id="KW-0802">TPR repeat</keyword>
<evidence type="ECO:0000256" key="3">
    <source>
        <dbReference type="PROSITE-ProRule" id="PRU00339"/>
    </source>
</evidence>
<evidence type="ECO:0000256" key="1">
    <source>
        <dbReference type="ARBA" id="ARBA00022737"/>
    </source>
</evidence>
<reference evidence="4 5" key="1">
    <citation type="journal article" date="2015" name="Fungal Genet. Biol.">
        <title>Evolution of novel wood decay mechanisms in Agaricales revealed by the genome sequences of Fistulina hepatica and Cylindrobasidium torrendii.</title>
        <authorList>
            <person name="Floudas D."/>
            <person name="Held B.W."/>
            <person name="Riley R."/>
            <person name="Nagy L.G."/>
            <person name="Koehler G."/>
            <person name="Ransdell A.S."/>
            <person name="Younus H."/>
            <person name="Chow J."/>
            <person name="Chiniquy J."/>
            <person name="Lipzen A."/>
            <person name="Tritt A."/>
            <person name="Sun H."/>
            <person name="Haridas S."/>
            <person name="LaButti K."/>
            <person name="Ohm R.A."/>
            <person name="Kues U."/>
            <person name="Blanchette R.A."/>
            <person name="Grigoriev I.V."/>
            <person name="Minto R.E."/>
            <person name="Hibbett D.S."/>
        </authorList>
    </citation>
    <scope>NUCLEOTIDE SEQUENCE [LARGE SCALE GENOMIC DNA]</scope>
    <source>
        <strain evidence="4 5">FP15055 ss-10</strain>
    </source>
</reference>
<dbReference type="InterPro" id="IPR011990">
    <property type="entry name" value="TPR-like_helical_dom_sf"/>
</dbReference>
<dbReference type="PROSITE" id="PS50005">
    <property type="entry name" value="TPR"/>
    <property type="match status" value="1"/>
</dbReference>
<dbReference type="InterPro" id="IPR052346">
    <property type="entry name" value="O-mannosyl-transferase_TMTC"/>
</dbReference>
<evidence type="ECO:0000256" key="2">
    <source>
        <dbReference type="ARBA" id="ARBA00022803"/>
    </source>
</evidence>
<dbReference type="SMART" id="SM00028">
    <property type="entry name" value="TPR"/>
    <property type="match status" value="2"/>
</dbReference>
<protein>
    <submittedName>
        <fullName evidence="4">TPR-like protein</fullName>
    </submittedName>
</protein>
<dbReference type="Gene3D" id="1.25.40.10">
    <property type="entry name" value="Tetratricopeptide repeat domain"/>
    <property type="match status" value="1"/>
</dbReference>
<proteinExistence type="predicted"/>
<keyword evidence="1" id="KW-0677">Repeat</keyword>
<dbReference type="OrthoDB" id="1926212at2759"/>
<evidence type="ECO:0000313" key="4">
    <source>
        <dbReference type="EMBL" id="KIY66732.1"/>
    </source>
</evidence>
<evidence type="ECO:0000313" key="5">
    <source>
        <dbReference type="Proteomes" id="UP000054007"/>
    </source>
</evidence>
<organism evidence="4 5">
    <name type="scientific">Cylindrobasidium torrendii FP15055 ss-10</name>
    <dbReference type="NCBI Taxonomy" id="1314674"/>
    <lineage>
        <taxon>Eukaryota</taxon>
        <taxon>Fungi</taxon>
        <taxon>Dikarya</taxon>
        <taxon>Basidiomycota</taxon>
        <taxon>Agaricomycotina</taxon>
        <taxon>Agaricomycetes</taxon>
        <taxon>Agaricomycetidae</taxon>
        <taxon>Agaricales</taxon>
        <taxon>Marasmiineae</taxon>
        <taxon>Physalacriaceae</taxon>
        <taxon>Cylindrobasidium</taxon>
    </lineage>
</organism>
<dbReference type="Pfam" id="PF13414">
    <property type="entry name" value="TPR_11"/>
    <property type="match status" value="1"/>
</dbReference>